<dbReference type="PANTHER" id="PTHR10972:SF102">
    <property type="entry name" value="OXYSTEROL-BINDING PROTEIN"/>
    <property type="match status" value="1"/>
</dbReference>
<name>A0A6D2L3U0_9BRAS</name>
<protein>
    <recommendedName>
        <fullName evidence="5">Oxysterol-binding protein</fullName>
    </recommendedName>
</protein>
<dbReference type="FunFam" id="2.40.160.120:FF:000011">
    <property type="entry name" value="Oxysterol-binding protein-related protein 4C"/>
    <property type="match status" value="1"/>
</dbReference>
<dbReference type="GO" id="GO:0005829">
    <property type="term" value="C:cytosol"/>
    <property type="evidence" value="ECO:0007669"/>
    <property type="project" value="TreeGrafter"/>
</dbReference>
<dbReference type="OrthoDB" id="14833at2759"/>
<dbReference type="AlphaFoldDB" id="A0A6D2L3U0"/>
<dbReference type="EMBL" id="CACVBM020001828">
    <property type="protein sequence ID" value="CAA7060301.1"/>
    <property type="molecule type" value="Genomic_DNA"/>
</dbReference>
<dbReference type="Pfam" id="PF01237">
    <property type="entry name" value="Oxysterol_BP"/>
    <property type="match status" value="1"/>
</dbReference>
<evidence type="ECO:0000313" key="4">
    <source>
        <dbReference type="Proteomes" id="UP000467841"/>
    </source>
</evidence>
<dbReference type="GO" id="GO:0016020">
    <property type="term" value="C:membrane"/>
    <property type="evidence" value="ECO:0007669"/>
    <property type="project" value="TreeGrafter"/>
</dbReference>
<evidence type="ECO:0000313" key="3">
    <source>
        <dbReference type="EMBL" id="CAA7060301.1"/>
    </source>
</evidence>
<proteinExistence type="inferred from homology"/>
<organism evidence="3 4">
    <name type="scientific">Microthlaspi erraticum</name>
    <dbReference type="NCBI Taxonomy" id="1685480"/>
    <lineage>
        <taxon>Eukaryota</taxon>
        <taxon>Viridiplantae</taxon>
        <taxon>Streptophyta</taxon>
        <taxon>Embryophyta</taxon>
        <taxon>Tracheophyta</taxon>
        <taxon>Spermatophyta</taxon>
        <taxon>Magnoliopsida</taxon>
        <taxon>eudicotyledons</taxon>
        <taxon>Gunneridae</taxon>
        <taxon>Pentapetalae</taxon>
        <taxon>rosids</taxon>
        <taxon>malvids</taxon>
        <taxon>Brassicales</taxon>
        <taxon>Brassicaceae</taxon>
        <taxon>Coluteocarpeae</taxon>
        <taxon>Microthlaspi</taxon>
    </lineage>
</organism>
<dbReference type="Gene3D" id="2.40.160.120">
    <property type="match status" value="1"/>
</dbReference>
<accession>A0A6D2L3U0</accession>
<dbReference type="PANTHER" id="PTHR10972">
    <property type="entry name" value="OXYSTEROL-BINDING PROTEIN-RELATED"/>
    <property type="match status" value="1"/>
</dbReference>
<dbReference type="InterPro" id="IPR037239">
    <property type="entry name" value="OSBP_sf"/>
</dbReference>
<dbReference type="SUPFAM" id="SSF144000">
    <property type="entry name" value="Oxysterol-binding protein-like"/>
    <property type="match status" value="1"/>
</dbReference>
<comment type="similarity">
    <text evidence="1 2">Belongs to the OSBP family.</text>
</comment>
<evidence type="ECO:0000256" key="1">
    <source>
        <dbReference type="ARBA" id="ARBA00008842"/>
    </source>
</evidence>
<dbReference type="InterPro" id="IPR018494">
    <property type="entry name" value="Oxysterol-bd_CS"/>
</dbReference>
<sequence length="268" mass="30762">MAEEEEIRRHLVLVKPFSLEDEKDSEHAASNVIRKILSLFKNVRPGSDITNFQLPPQLNLPRSQLQSYNEMIYSFSGEDLLGECSRRNLPIERLKSVVTWNISTLRPLIFGMSPYNPVVGETHHVSNGHINVLAEQISHHPPVSAIHATHEKENIDVTWTQYFTPKFRGAYVDVEVKGKRVMKLLNREETYDMDQPRLIVRFLPSPGAHWAGKVKIKCLETNLEAELHLNSDSFIERLRGNNNRSIKGKIIESSSGNQLYDIFGHWDK</sequence>
<dbReference type="PROSITE" id="PS01013">
    <property type="entry name" value="OSBP"/>
    <property type="match status" value="1"/>
</dbReference>
<keyword evidence="4" id="KW-1185">Reference proteome</keyword>
<dbReference type="Proteomes" id="UP000467841">
    <property type="component" value="Unassembled WGS sequence"/>
</dbReference>
<gene>
    <name evidence="3" type="ORF">MERR_LOCUS47537</name>
</gene>
<evidence type="ECO:0000256" key="2">
    <source>
        <dbReference type="RuleBase" id="RU003844"/>
    </source>
</evidence>
<dbReference type="InterPro" id="IPR000648">
    <property type="entry name" value="Oxysterol-bd"/>
</dbReference>
<evidence type="ECO:0008006" key="5">
    <source>
        <dbReference type="Google" id="ProtNLM"/>
    </source>
</evidence>
<dbReference type="GO" id="GO:0032934">
    <property type="term" value="F:sterol binding"/>
    <property type="evidence" value="ECO:0007669"/>
    <property type="project" value="TreeGrafter"/>
</dbReference>
<comment type="caution">
    <text evidence="3">The sequence shown here is derived from an EMBL/GenBank/DDBJ whole genome shotgun (WGS) entry which is preliminary data.</text>
</comment>
<reference evidence="3" key="1">
    <citation type="submission" date="2020-01" db="EMBL/GenBank/DDBJ databases">
        <authorList>
            <person name="Mishra B."/>
        </authorList>
    </citation>
    <scope>NUCLEOTIDE SEQUENCE [LARGE SCALE GENOMIC DNA]</scope>
</reference>